<dbReference type="EMBL" id="JBHSAQ010000001">
    <property type="protein sequence ID" value="MFC3957392.1"/>
    <property type="molecule type" value="Genomic_DNA"/>
</dbReference>
<protein>
    <recommendedName>
        <fullName evidence="4">Cohesin domain-containing protein</fullName>
    </recommendedName>
</protein>
<dbReference type="Gene3D" id="2.60.40.680">
    <property type="match status" value="1"/>
</dbReference>
<feature type="compositionally biased region" description="Pro residues" evidence="1">
    <location>
        <begin position="1"/>
        <end position="15"/>
    </location>
</feature>
<feature type="compositionally biased region" description="Basic and acidic residues" evidence="1">
    <location>
        <begin position="262"/>
        <end position="271"/>
    </location>
</feature>
<dbReference type="RefSeq" id="WP_256531685.1">
    <property type="nucleotide sequence ID" value="NZ_CP101824.1"/>
</dbReference>
<dbReference type="GeneID" id="73904437"/>
<comment type="caution">
    <text evidence="2">The sequence shown here is derived from an EMBL/GenBank/DDBJ whole genome shotgun (WGS) entry which is preliminary data.</text>
</comment>
<accession>A0ABD5NKA7</accession>
<proteinExistence type="predicted"/>
<feature type="region of interest" description="Disordered" evidence="1">
    <location>
        <begin position="229"/>
        <end position="271"/>
    </location>
</feature>
<dbReference type="AlphaFoldDB" id="A0ABD5NKA7"/>
<organism evidence="2 3">
    <name type="scientific">Halovivax cerinus</name>
    <dbReference type="NCBI Taxonomy" id="1487865"/>
    <lineage>
        <taxon>Archaea</taxon>
        <taxon>Methanobacteriati</taxon>
        <taxon>Methanobacteriota</taxon>
        <taxon>Stenosarchaea group</taxon>
        <taxon>Halobacteria</taxon>
        <taxon>Halobacteriales</taxon>
        <taxon>Natrialbaceae</taxon>
        <taxon>Halovivax</taxon>
    </lineage>
</organism>
<feature type="region of interest" description="Disordered" evidence="1">
    <location>
        <begin position="1"/>
        <end position="23"/>
    </location>
</feature>
<reference evidence="2 3" key="1">
    <citation type="journal article" date="2019" name="Int. J. Syst. Evol. Microbiol.">
        <title>The Global Catalogue of Microorganisms (GCM) 10K type strain sequencing project: providing services to taxonomists for standard genome sequencing and annotation.</title>
        <authorList>
            <consortium name="The Broad Institute Genomics Platform"/>
            <consortium name="The Broad Institute Genome Sequencing Center for Infectious Disease"/>
            <person name="Wu L."/>
            <person name="Ma J."/>
        </authorList>
    </citation>
    <scope>NUCLEOTIDE SEQUENCE [LARGE SCALE GENOMIC DNA]</scope>
    <source>
        <strain evidence="2 3">IBRC-M 10256</strain>
    </source>
</reference>
<dbReference type="Proteomes" id="UP001595846">
    <property type="component" value="Unassembled WGS sequence"/>
</dbReference>
<evidence type="ECO:0008006" key="4">
    <source>
        <dbReference type="Google" id="ProtNLM"/>
    </source>
</evidence>
<evidence type="ECO:0000313" key="2">
    <source>
        <dbReference type="EMBL" id="MFC3957392.1"/>
    </source>
</evidence>
<evidence type="ECO:0000313" key="3">
    <source>
        <dbReference type="Proteomes" id="UP001595846"/>
    </source>
</evidence>
<evidence type="ECO:0000256" key="1">
    <source>
        <dbReference type="SAM" id="MobiDB-lite"/>
    </source>
</evidence>
<sequence length="271" mass="27491">MIRPDPPAPDTPPTPVDESSVSRRVPATVAAAALAILLTLGVVATPVEATTAAERSNQTILVGDATTTPGQGASVDVVLTDAPDGLAGYELTLTLEGDGVASIQGVSYPSEFGLTSNPVVGPEGRSITVEAADVEDEIVAGDRDVTLVTIDVTGHEPGETSLSVTGARLDADGGDAIDVSDEDGTIAVGGEDADGELDDRDTPAESELPGFGPIAALTALGWAGWRRYDGTATEPIGGSSVPGSPFRSHVAPGRSKTPQPADRTERGDESR</sequence>
<feature type="region of interest" description="Disordered" evidence="1">
    <location>
        <begin position="185"/>
        <end position="210"/>
    </location>
</feature>
<name>A0ABD5NKA7_9EURY</name>
<keyword evidence="3" id="KW-1185">Reference proteome</keyword>
<gene>
    <name evidence="2" type="ORF">ACFOUR_03260</name>
</gene>